<dbReference type="Proteomes" id="UP000004510">
    <property type="component" value="Unassembled WGS sequence"/>
</dbReference>
<dbReference type="EMBL" id="ADMS01000031">
    <property type="protein sequence ID" value="EFF77312.1"/>
    <property type="molecule type" value="Genomic_DNA"/>
</dbReference>
<evidence type="ECO:0000313" key="1">
    <source>
        <dbReference type="EMBL" id="EFF77312.1"/>
    </source>
</evidence>
<protein>
    <submittedName>
        <fullName evidence="1">Uncharacterized protein</fullName>
    </submittedName>
</protein>
<comment type="caution">
    <text evidence="1">The sequence shown here is derived from an EMBL/GenBank/DDBJ whole genome shotgun (WGS) entry which is preliminary data.</text>
</comment>
<evidence type="ECO:0000313" key="2">
    <source>
        <dbReference type="Proteomes" id="UP000004510"/>
    </source>
</evidence>
<proteinExistence type="predicted"/>
<sequence>MTSQKQLTRAAATSRARGLGFRPRGTASYTSKYAIDKGELFVSTEFYGHLNDSSSYAEYAWEFLRRNSFYQRMIDGTGPQDVHLWGYQPTPAHVPHFGVCRAIPYRNRHSDNIRWEPIEQSRLLIQEAIRKTAGVGLANVPIIEVKGPQAAVVFDLSEQFGPDCIGLNRQLDIVNSELERWMKKKQIREQCTKPSKSMLRTYLQVADALSQPQSPKDKKRGTYARPEMFTVDMMAEQLLLGDGDLHALTGDAWQQEFNRRQDRAYRYTKQAWDYIYKWRNLNLLTFRD</sequence>
<dbReference type="RefSeq" id="WP_006217355.1">
    <property type="nucleotide sequence ID" value="NZ_GG770409.1"/>
</dbReference>
<dbReference type="HOGENOM" id="CLU_965136_0_0_4"/>
<accession>D4X7A6</accession>
<dbReference type="OrthoDB" id="8913555at2"/>
<gene>
    <name evidence="1" type="ORF">HMPREF0004_1353</name>
</gene>
<organism evidence="1 2">
    <name type="scientific">Achromobacter piechaudii ATCC 43553</name>
    <dbReference type="NCBI Taxonomy" id="742159"/>
    <lineage>
        <taxon>Bacteria</taxon>
        <taxon>Pseudomonadati</taxon>
        <taxon>Pseudomonadota</taxon>
        <taxon>Betaproteobacteria</taxon>
        <taxon>Burkholderiales</taxon>
        <taxon>Alcaligenaceae</taxon>
        <taxon>Achromobacter</taxon>
    </lineage>
</organism>
<name>D4X7A6_9BURK</name>
<reference evidence="2" key="1">
    <citation type="submission" date="2010-03" db="EMBL/GenBank/DDBJ databases">
        <title>Complete sequence of Mobiluncus curtisii ATCC 43063.</title>
        <authorList>
            <person name="Muzny D."/>
            <person name="Qin X."/>
            <person name="Deng J."/>
            <person name="Jiang H."/>
            <person name="Liu Y."/>
            <person name="Qu J."/>
            <person name="Song X.-Z."/>
            <person name="Zhang L."/>
            <person name="Thornton R."/>
            <person name="Coyle M."/>
            <person name="Francisco L."/>
            <person name="Jackson L."/>
            <person name="Javaid M."/>
            <person name="Korchina V."/>
            <person name="Kovar C."/>
            <person name="Mata R."/>
            <person name="Mathew T."/>
            <person name="Ngo R."/>
            <person name="Nguyen L."/>
            <person name="Nguyen N."/>
            <person name="Okwuonu G."/>
            <person name="Ongeri F."/>
            <person name="Pham C."/>
            <person name="Simmons D."/>
            <person name="Wilczek-Boney K."/>
            <person name="Hale W."/>
            <person name="Jakkamsetti A."/>
            <person name="Pham P."/>
            <person name="Ruth R."/>
            <person name="San Lucas F."/>
            <person name="Warren J."/>
            <person name="Zhang J."/>
            <person name="Zhao Z."/>
            <person name="Zhou C."/>
            <person name="Zhu D."/>
            <person name="Lee S."/>
            <person name="Bess C."/>
            <person name="Blankenburg K."/>
            <person name="Forbes L."/>
            <person name="Fu Q."/>
            <person name="Gubbala S."/>
            <person name="Hirani K."/>
            <person name="Jayaseelan J.C."/>
            <person name="Lara F."/>
            <person name="Munidasa M."/>
            <person name="Palculict T."/>
            <person name="Patil S."/>
            <person name="Pu L.-L."/>
            <person name="Saada N."/>
            <person name="Tang L."/>
            <person name="Weissenberger G."/>
            <person name="Zhu Y."/>
            <person name="Hemphill L."/>
            <person name="Shang Y."/>
            <person name="Youmans B."/>
            <person name="Ayvaz T."/>
            <person name="Ross M."/>
            <person name="Santibanez J."/>
            <person name="Aqrawi P."/>
            <person name="Gross S."/>
            <person name="Joshi V."/>
            <person name="Fowler G."/>
            <person name="Nazareth L."/>
            <person name="Reid J."/>
            <person name="Worley K."/>
            <person name="Petrosino J."/>
            <person name="Highlander S."/>
            <person name="Gibbs R."/>
            <person name="Gibbs R."/>
        </authorList>
    </citation>
    <scope>NUCLEOTIDE SEQUENCE [LARGE SCALE GENOMIC DNA]</scope>
    <source>
        <strain evidence="2">ATCC 43553</strain>
    </source>
</reference>
<dbReference type="AlphaFoldDB" id="D4X7A6"/>